<keyword evidence="6" id="KW-1185">Reference proteome</keyword>
<keyword evidence="3" id="KW-1133">Transmembrane helix</keyword>
<protein>
    <recommendedName>
        <fullName evidence="4">CARDB domain-containing protein</fullName>
    </recommendedName>
</protein>
<dbReference type="Gene3D" id="2.160.20.110">
    <property type="match status" value="1"/>
</dbReference>
<dbReference type="Pfam" id="PF07705">
    <property type="entry name" value="CARDB"/>
    <property type="match status" value="1"/>
</dbReference>
<dbReference type="STRING" id="519442.Huta_0211"/>
<evidence type="ECO:0000256" key="3">
    <source>
        <dbReference type="SAM" id="Phobius"/>
    </source>
</evidence>
<feature type="compositionally biased region" description="Polar residues" evidence="2">
    <location>
        <begin position="694"/>
        <end position="703"/>
    </location>
</feature>
<reference evidence="5 6" key="1">
    <citation type="journal article" date="2009" name="Stand. Genomic Sci.">
        <title>Complete genome sequence of Halorhabdus utahensis type strain (AX-2).</title>
        <authorList>
            <person name="Anderson I."/>
            <person name="Tindall B.J."/>
            <person name="Pomrenke H."/>
            <person name="Goker M."/>
            <person name="Lapidus A."/>
            <person name="Nolan M."/>
            <person name="Copeland A."/>
            <person name="Glavina Del Rio T."/>
            <person name="Chen F."/>
            <person name="Tice H."/>
            <person name="Cheng J.F."/>
            <person name="Lucas S."/>
            <person name="Chertkov O."/>
            <person name="Bruce D."/>
            <person name="Brettin T."/>
            <person name="Detter J.C."/>
            <person name="Han C."/>
            <person name="Goodwin L."/>
            <person name="Land M."/>
            <person name="Hauser L."/>
            <person name="Chang Y.J."/>
            <person name="Jeffries C.D."/>
            <person name="Pitluck S."/>
            <person name="Pati A."/>
            <person name="Mavromatis K."/>
            <person name="Ivanova N."/>
            <person name="Ovchinnikova G."/>
            <person name="Chen A."/>
            <person name="Palaniappan K."/>
            <person name="Chain P."/>
            <person name="Rohde M."/>
            <person name="Bristow J."/>
            <person name="Eisen J.A."/>
            <person name="Markowitz V."/>
            <person name="Hugenholtz P."/>
            <person name="Kyrpides N.C."/>
            <person name="Klenk H.P."/>
        </authorList>
    </citation>
    <scope>NUCLEOTIDE SEQUENCE [LARGE SCALE GENOMIC DNA]</scope>
    <source>
        <strain evidence="6">DSM 12940 / JCM 11049 / AX-2</strain>
    </source>
</reference>
<keyword evidence="3" id="KW-0812">Transmembrane</keyword>
<dbReference type="AlphaFoldDB" id="C7NPV2"/>
<dbReference type="GO" id="GO:0005886">
    <property type="term" value="C:plasma membrane"/>
    <property type="evidence" value="ECO:0007669"/>
    <property type="project" value="UniProtKB-SubCell"/>
</dbReference>
<dbReference type="InterPro" id="IPR013783">
    <property type="entry name" value="Ig-like_fold"/>
</dbReference>
<evidence type="ECO:0000256" key="1">
    <source>
        <dbReference type="ARBA" id="ARBA00022729"/>
    </source>
</evidence>
<dbReference type="eggNOG" id="arCOG07560">
    <property type="taxonomic scope" value="Archaea"/>
</dbReference>
<dbReference type="InterPro" id="IPR011635">
    <property type="entry name" value="CARDB"/>
</dbReference>
<dbReference type="NCBIfam" id="TIGR04126">
    <property type="entry name" value="PGF_CTERM"/>
    <property type="match status" value="1"/>
</dbReference>
<keyword evidence="3" id="KW-0472">Membrane</keyword>
<organism evidence="5 6">
    <name type="scientific">Halorhabdus utahensis (strain DSM 12940 / JCM 11049 / AX-2)</name>
    <dbReference type="NCBI Taxonomy" id="519442"/>
    <lineage>
        <taxon>Archaea</taxon>
        <taxon>Methanobacteriati</taxon>
        <taxon>Methanobacteriota</taxon>
        <taxon>Stenosarchaea group</taxon>
        <taxon>Halobacteria</taxon>
        <taxon>Halobacteriales</taxon>
        <taxon>Haloarculaceae</taxon>
        <taxon>Halorhabdus</taxon>
    </lineage>
</organism>
<dbReference type="Proteomes" id="UP000002071">
    <property type="component" value="Chromosome"/>
</dbReference>
<gene>
    <name evidence="5" type="ordered locus">Huta_0211</name>
</gene>
<dbReference type="EMBL" id="CP001687">
    <property type="protein sequence ID" value="ACV10399.1"/>
    <property type="molecule type" value="Genomic_DNA"/>
</dbReference>
<evidence type="ECO:0000259" key="4">
    <source>
        <dbReference type="Pfam" id="PF07705"/>
    </source>
</evidence>
<evidence type="ECO:0000313" key="5">
    <source>
        <dbReference type="EMBL" id="ACV10399.1"/>
    </source>
</evidence>
<evidence type="ECO:0000313" key="6">
    <source>
        <dbReference type="Proteomes" id="UP000002071"/>
    </source>
</evidence>
<dbReference type="GO" id="GO:0030115">
    <property type="term" value="C:S-layer"/>
    <property type="evidence" value="ECO:0007669"/>
    <property type="project" value="UniProtKB-SubCell"/>
</dbReference>
<feature type="domain" description="CARDB" evidence="4">
    <location>
        <begin position="577"/>
        <end position="650"/>
    </location>
</feature>
<accession>C7NPV2</accession>
<dbReference type="Gene3D" id="2.60.40.10">
    <property type="entry name" value="Immunoglobulins"/>
    <property type="match status" value="2"/>
</dbReference>
<dbReference type="Gene3D" id="2.60.40.1080">
    <property type="match status" value="1"/>
</dbReference>
<proteinExistence type="predicted"/>
<feature type="compositionally biased region" description="Low complexity" evidence="2">
    <location>
        <begin position="704"/>
        <end position="719"/>
    </location>
</feature>
<sequence length="741" mass="76625">MNGSGTESNPYEITDLDELQAMEEDLSANYILRSDIDARQTEDWNKGLGFDPIGPNTSSPFRGTFDGNNHVITGLSITRVSEENVGLFGVISKGSVRSLHLHDVDIRGDVASAGLVGFLKNGNVNTSTITGKVYGSDSVGGAAGALYGGQIKNTMTNIRAIGSGNGVGGMAGVQNPDSKIFASISHGNITADGNPTGGFVGSLNARAEEVRNSFSTARVDGTAQAGGFFGNADSVWPTLSELYWDMNLSGTEEGVGRGSRSATGLTTEQMTGPSAKENMEYLFVGTDFMTTDGYPVLEQHVQNVDISLTNSLVSVEDTTDITVTLDLYDGTSTTATKTSDYDLSDEIVTIENGTVTPSETGQTTISVAVNGKTANATLDVRTPADISMADAQLDTATILANSTASVSATLENDGGLPGSDSLTLTADGETVATDTLHVGGHDETTATFSWSVGQAGTYDITFGDRNLGELTVLNNDSVTLRNVIAPKTVTPGGTYDVKAIFENTADTAVSVPVTYRGDEQTVEDRIRVAPSGTTHTFEVNASKPTGRTITHAVSFGETTRRTNTTMLAPATFEVAALDVPETVDEGETVTVTATVRNTGDVSGSTEVVLGVGGDERPVETLSLDGGQTRAIDADVIADTTGTLELTVDAGGDSLTESISIRADVDVQTTTAATDSTTSDETGSSGTATTDGTPDNESTLTDSDSPPTVGESTTTTTSGPGFGVLVAMVALLGGALLIARQH</sequence>
<dbReference type="HOGENOM" id="CLU_374549_0_0_2"/>
<keyword evidence="1" id="KW-0732">Signal</keyword>
<name>C7NPV2_HALUD</name>
<feature type="compositionally biased region" description="Low complexity" evidence="2">
    <location>
        <begin position="669"/>
        <end position="692"/>
    </location>
</feature>
<feature type="transmembrane region" description="Helical" evidence="3">
    <location>
        <begin position="720"/>
        <end position="738"/>
    </location>
</feature>
<dbReference type="KEGG" id="hut:Huta_0211"/>
<dbReference type="InterPro" id="IPR026371">
    <property type="entry name" value="PGF_CTERM"/>
</dbReference>
<evidence type="ECO:0000256" key="2">
    <source>
        <dbReference type="SAM" id="MobiDB-lite"/>
    </source>
</evidence>
<feature type="region of interest" description="Disordered" evidence="2">
    <location>
        <begin position="669"/>
        <end position="719"/>
    </location>
</feature>